<evidence type="ECO:0000313" key="1">
    <source>
        <dbReference type="EMBL" id="KAJ7521405.1"/>
    </source>
</evidence>
<dbReference type="EMBL" id="CM055110">
    <property type="protein sequence ID" value="KAJ7521405.1"/>
    <property type="molecule type" value="Genomic_DNA"/>
</dbReference>
<organism evidence="1 2">
    <name type="scientific">Diphasiastrum complanatum</name>
    <name type="common">Issler's clubmoss</name>
    <name type="synonym">Lycopodium complanatum</name>
    <dbReference type="NCBI Taxonomy" id="34168"/>
    <lineage>
        <taxon>Eukaryota</taxon>
        <taxon>Viridiplantae</taxon>
        <taxon>Streptophyta</taxon>
        <taxon>Embryophyta</taxon>
        <taxon>Tracheophyta</taxon>
        <taxon>Lycopodiopsida</taxon>
        <taxon>Lycopodiales</taxon>
        <taxon>Lycopodiaceae</taxon>
        <taxon>Lycopodioideae</taxon>
        <taxon>Diphasiastrum</taxon>
    </lineage>
</organism>
<reference evidence="2" key="1">
    <citation type="journal article" date="2024" name="Proc. Natl. Acad. Sci. U.S.A.">
        <title>Extraordinary preservation of gene collinearity over three hundred million years revealed in homosporous lycophytes.</title>
        <authorList>
            <person name="Li C."/>
            <person name="Wickell D."/>
            <person name="Kuo L.Y."/>
            <person name="Chen X."/>
            <person name="Nie B."/>
            <person name="Liao X."/>
            <person name="Peng D."/>
            <person name="Ji J."/>
            <person name="Jenkins J."/>
            <person name="Williams M."/>
            <person name="Shu S."/>
            <person name="Plott C."/>
            <person name="Barry K."/>
            <person name="Rajasekar S."/>
            <person name="Grimwood J."/>
            <person name="Han X."/>
            <person name="Sun S."/>
            <person name="Hou Z."/>
            <person name="He W."/>
            <person name="Dai G."/>
            <person name="Sun C."/>
            <person name="Schmutz J."/>
            <person name="Leebens-Mack J.H."/>
            <person name="Li F.W."/>
            <person name="Wang L."/>
        </authorList>
    </citation>
    <scope>NUCLEOTIDE SEQUENCE [LARGE SCALE GENOMIC DNA]</scope>
    <source>
        <strain evidence="2">cv. PW_Plant_1</strain>
    </source>
</reference>
<dbReference type="Proteomes" id="UP001162992">
    <property type="component" value="Chromosome 19"/>
</dbReference>
<accession>A0ACC2AV56</accession>
<name>A0ACC2AV56_DIPCM</name>
<protein>
    <submittedName>
        <fullName evidence="1">Uncharacterized protein</fullName>
    </submittedName>
</protein>
<comment type="caution">
    <text evidence="1">The sequence shown here is derived from an EMBL/GenBank/DDBJ whole genome shotgun (WGS) entry which is preliminary data.</text>
</comment>
<sequence>MSFKNFLRDIQELKGGIGSISRRSFEIKLSHLRSRSHSVVVATDTQLKEEALDQSYWVNIPTELLRDVISRIEASENFWPSRRDVVSCAAVCSSWREITKELVKTVELSGKITFPISLKQPGPRDAIMQCYIKRDRTTSSYYLYLGLSPTPTEKGKLLLAARKFRRATSTDYIISLDAEDMSRGSNTYVGKLRSNFLGTKFTVYDGQPPHSGAVVSVNRASRRVGSKQVSPRVPAGSYNVAHIAYELNMMGARGPRRMQCTLHSLPAASVQCGGTAPTPTEFITSTEASTSPPLFSPKSTAAVVDDSIIGPELAVSPQSKESPLVLKNKSPRWHEQLQCWCLNFRGRVTVASVKNFQLVAALNPTQNVPPADQDKVLLQFGKIGKDIFTMDYCYPLSTFQAFAISLSSFDTKLACE</sequence>
<gene>
    <name evidence="1" type="ORF">O6H91_19G052300</name>
</gene>
<keyword evidence="2" id="KW-1185">Reference proteome</keyword>
<evidence type="ECO:0000313" key="2">
    <source>
        <dbReference type="Proteomes" id="UP001162992"/>
    </source>
</evidence>
<proteinExistence type="predicted"/>